<dbReference type="SMART" id="SM00368">
    <property type="entry name" value="LRR_RI"/>
    <property type="match status" value="5"/>
</dbReference>
<accession>A0AAD7XJH2</accession>
<dbReference type="SMART" id="SM00367">
    <property type="entry name" value="LRR_CC"/>
    <property type="match status" value="3"/>
</dbReference>
<reference evidence="4" key="1">
    <citation type="submission" date="2023-01" db="EMBL/GenBank/DDBJ databases">
        <title>Metagenome sequencing of chrysophaentin producing Chrysophaeum taylorii.</title>
        <authorList>
            <person name="Davison J."/>
            <person name="Bewley C."/>
        </authorList>
    </citation>
    <scope>NUCLEOTIDE SEQUENCE</scope>
    <source>
        <strain evidence="4">NIES-1699</strain>
    </source>
</reference>
<dbReference type="Proteomes" id="UP001230188">
    <property type="component" value="Unassembled WGS sequence"/>
</dbReference>
<keyword evidence="1" id="KW-0433">Leucine-rich repeat</keyword>
<name>A0AAD7XJH2_9STRA</name>
<evidence type="ECO:0000313" key="4">
    <source>
        <dbReference type="EMBL" id="KAJ8600631.1"/>
    </source>
</evidence>
<dbReference type="Pfam" id="PF13516">
    <property type="entry name" value="LRR_6"/>
    <property type="match status" value="4"/>
</dbReference>
<evidence type="ECO:0000256" key="1">
    <source>
        <dbReference type="ARBA" id="ARBA00022614"/>
    </source>
</evidence>
<proteinExistence type="inferred from homology"/>
<dbReference type="SUPFAM" id="SSF52047">
    <property type="entry name" value="RNI-like"/>
    <property type="match status" value="1"/>
</dbReference>
<sequence>MLLGCGSALRRVPQPAYENMTEFRGSGVEVEEVVAALPSQVRFVGACLGQVAAAKVLRCSIHVERLAIESDAVGFRALDEAATTARGLLVSAEDPPASTLCELSLRRNEIDAAGARALARLVLRVAPGLERLYVGGNPIGDEGAQALSDIVARCQHLEVIDLSDCELSDDACFVLARALRKRTAHVDISRNPRITDRGIAALARVSETLDAAGCDARSVESLLPALRRSKGLRDLALADTGLDPRSAADLVDLLLSKTSRIRRLDLSSNPLTPRAAARKTARIILDSILPGADADPAPDDVCALCAIAAALRSALAAPDLELLRLNDVGARPPHEKLLKGALAKHPRLHIDLRANPLLRVHDKFNIM</sequence>
<keyword evidence="2" id="KW-0677">Repeat</keyword>
<dbReference type="InterPro" id="IPR006553">
    <property type="entry name" value="Leu-rich_rpt_Cys-con_subtyp"/>
</dbReference>
<dbReference type="Gene3D" id="3.80.10.10">
    <property type="entry name" value="Ribonuclease Inhibitor"/>
    <property type="match status" value="2"/>
</dbReference>
<organism evidence="4 5">
    <name type="scientific">Chrysophaeum taylorii</name>
    <dbReference type="NCBI Taxonomy" id="2483200"/>
    <lineage>
        <taxon>Eukaryota</taxon>
        <taxon>Sar</taxon>
        <taxon>Stramenopiles</taxon>
        <taxon>Ochrophyta</taxon>
        <taxon>Pelagophyceae</taxon>
        <taxon>Pelagomonadales</taxon>
        <taxon>Pelagomonadaceae</taxon>
        <taxon>Chrysophaeum</taxon>
    </lineage>
</organism>
<keyword evidence="5" id="KW-1185">Reference proteome</keyword>
<dbReference type="InterPro" id="IPR032675">
    <property type="entry name" value="LRR_dom_sf"/>
</dbReference>
<dbReference type="PANTHER" id="PTHR24112">
    <property type="entry name" value="LEUCINE-RICH REPEAT, ISOFORM F-RELATED"/>
    <property type="match status" value="1"/>
</dbReference>
<evidence type="ECO:0000256" key="2">
    <source>
        <dbReference type="ARBA" id="ARBA00022737"/>
    </source>
</evidence>
<dbReference type="PANTHER" id="PTHR24112:SF9">
    <property type="entry name" value="PROTEIN PHOSPHATASE 1 REGULATORY SUBUNIT 37"/>
    <property type="match status" value="1"/>
</dbReference>
<dbReference type="InterPro" id="IPR051279">
    <property type="entry name" value="PP1-Reg/Actin-Interact_Protein"/>
</dbReference>
<evidence type="ECO:0000313" key="5">
    <source>
        <dbReference type="Proteomes" id="UP001230188"/>
    </source>
</evidence>
<dbReference type="InterPro" id="IPR001611">
    <property type="entry name" value="Leu-rich_rpt"/>
</dbReference>
<evidence type="ECO:0000256" key="3">
    <source>
        <dbReference type="ARBA" id="ARBA00038315"/>
    </source>
</evidence>
<dbReference type="AlphaFoldDB" id="A0AAD7XJH2"/>
<gene>
    <name evidence="4" type="ORF">CTAYLR_006914</name>
</gene>
<comment type="caution">
    <text evidence="4">The sequence shown here is derived from an EMBL/GenBank/DDBJ whole genome shotgun (WGS) entry which is preliminary data.</text>
</comment>
<dbReference type="EMBL" id="JAQMWT010000488">
    <property type="protein sequence ID" value="KAJ8600631.1"/>
    <property type="molecule type" value="Genomic_DNA"/>
</dbReference>
<protein>
    <submittedName>
        <fullName evidence="4">Uncharacterized protein</fullName>
    </submittedName>
</protein>
<comment type="similarity">
    <text evidence="3">Belongs to the PPP1R37 family.</text>
</comment>